<sequence length="121" mass="13347">MHRAPVGFVTKDVRERHLKPVKKRESQGLGSGARDHIRPVRLHPLVPRPCICGTRRLFVPLLPMLVVFQAAPINFELRRLSLNIHHPGPSMEGRGLLAITRGPSHGGTGAPIKQTAPPHPH</sequence>
<accession>A0ACC2GRK9</accession>
<proteinExistence type="predicted"/>
<name>A0ACC2GRK9_DALPE</name>
<protein>
    <submittedName>
        <fullName evidence="1">Uncharacterized protein</fullName>
    </submittedName>
</protein>
<evidence type="ECO:0000313" key="1">
    <source>
        <dbReference type="EMBL" id="KAJ8006096.1"/>
    </source>
</evidence>
<comment type="caution">
    <text evidence="1">The sequence shown here is derived from an EMBL/GenBank/DDBJ whole genome shotgun (WGS) entry which is preliminary data.</text>
</comment>
<dbReference type="Proteomes" id="UP001157502">
    <property type="component" value="Chromosome 10"/>
</dbReference>
<reference evidence="1" key="1">
    <citation type="submission" date="2021-05" db="EMBL/GenBank/DDBJ databases">
        <authorList>
            <person name="Pan Q."/>
            <person name="Jouanno E."/>
            <person name="Zahm M."/>
            <person name="Klopp C."/>
            <person name="Cabau C."/>
            <person name="Louis A."/>
            <person name="Berthelot C."/>
            <person name="Parey E."/>
            <person name="Roest Crollius H."/>
            <person name="Montfort J."/>
            <person name="Robinson-Rechavi M."/>
            <person name="Bouchez O."/>
            <person name="Lampietro C."/>
            <person name="Lopez Roques C."/>
            <person name="Donnadieu C."/>
            <person name="Postlethwait J."/>
            <person name="Bobe J."/>
            <person name="Dillon D."/>
            <person name="Chandos A."/>
            <person name="von Hippel F."/>
            <person name="Guiguen Y."/>
        </authorList>
    </citation>
    <scope>NUCLEOTIDE SEQUENCE</scope>
    <source>
        <strain evidence="1">YG-Jan2019</strain>
    </source>
</reference>
<organism evidence="1 2">
    <name type="scientific">Dallia pectoralis</name>
    <name type="common">Alaska blackfish</name>
    <dbReference type="NCBI Taxonomy" id="75939"/>
    <lineage>
        <taxon>Eukaryota</taxon>
        <taxon>Metazoa</taxon>
        <taxon>Chordata</taxon>
        <taxon>Craniata</taxon>
        <taxon>Vertebrata</taxon>
        <taxon>Euteleostomi</taxon>
        <taxon>Actinopterygii</taxon>
        <taxon>Neopterygii</taxon>
        <taxon>Teleostei</taxon>
        <taxon>Protacanthopterygii</taxon>
        <taxon>Esociformes</taxon>
        <taxon>Umbridae</taxon>
        <taxon>Dallia</taxon>
    </lineage>
</organism>
<dbReference type="EMBL" id="CM055737">
    <property type="protein sequence ID" value="KAJ8006096.1"/>
    <property type="molecule type" value="Genomic_DNA"/>
</dbReference>
<evidence type="ECO:0000313" key="2">
    <source>
        <dbReference type="Proteomes" id="UP001157502"/>
    </source>
</evidence>
<gene>
    <name evidence="1" type="ORF">DPEC_G00124710</name>
</gene>
<keyword evidence="2" id="KW-1185">Reference proteome</keyword>